<dbReference type="eggNOG" id="KOG1721">
    <property type="taxonomic scope" value="Eukaryota"/>
</dbReference>
<keyword evidence="2" id="KW-0677">Repeat</keyword>
<dbReference type="PANTHER" id="PTHR19818">
    <property type="entry name" value="ZINC FINGER PROTEIN ZIC AND GLI"/>
    <property type="match status" value="1"/>
</dbReference>
<feature type="domain" description="C2H2-type" evidence="7">
    <location>
        <begin position="342"/>
        <end position="372"/>
    </location>
</feature>
<dbReference type="RefSeq" id="XP_035678950.1">
    <property type="nucleotide sequence ID" value="XM_035823057.1"/>
</dbReference>
<dbReference type="InterPro" id="IPR050329">
    <property type="entry name" value="GLI_C2H2-zinc-finger"/>
</dbReference>
<dbReference type="SMART" id="SM00355">
    <property type="entry name" value="ZnF_C2H2"/>
    <property type="match status" value="7"/>
</dbReference>
<evidence type="ECO:0000259" key="7">
    <source>
        <dbReference type="PROSITE" id="PS50157"/>
    </source>
</evidence>
<evidence type="ECO:0000313" key="10">
    <source>
        <dbReference type="RefSeq" id="XP_035678950.1"/>
    </source>
</evidence>
<dbReference type="SUPFAM" id="SSF57667">
    <property type="entry name" value="beta-beta-alpha zinc fingers"/>
    <property type="match status" value="4"/>
</dbReference>
<dbReference type="InterPro" id="IPR036236">
    <property type="entry name" value="Znf_C2H2_sf"/>
</dbReference>
<dbReference type="Gene3D" id="3.30.160.60">
    <property type="entry name" value="Classic Zinc Finger"/>
    <property type="match status" value="5"/>
</dbReference>
<dbReference type="OrthoDB" id="6052214at2759"/>
<evidence type="ECO:0000256" key="1">
    <source>
        <dbReference type="ARBA" id="ARBA00022723"/>
    </source>
</evidence>
<dbReference type="InterPro" id="IPR013087">
    <property type="entry name" value="Znf_C2H2_type"/>
</dbReference>
<protein>
    <submittedName>
        <fullName evidence="10">Zinc finger protein 595-like</fullName>
    </submittedName>
</protein>
<keyword evidence="3 5" id="KW-0863">Zinc-finger</keyword>
<feature type="domain" description="C2H2-type" evidence="7">
    <location>
        <begin position="402"/>
        <end position="429"/>
    </location>
</feature>
<feature type="domain" description="C2H2-type" evidence="7">
    <location>
        <begin position="278"/>
        <end position="305"/>
    </location>
</feature>
<feature type="compositionally biased region" description="Acidic residues" evidence="6">
    <location>
        <begin position="202"/>
        <end position="212"/>
    </location>
</feature>
<sequence length="468" mass="54397">MGDKKRRRVRRKKSKQARIARQALQLRRKILAGKVDRASTPTTRNDKLDTNAYQTETQLIKKSMAKDATGQIRIPDTGQTVKEEDDQKKRIGTVDINTTSQPSCGTIANDIKEEEVDELERSLVNCCNSTAQLLSCDPIGTDAEKGDEEEMKLDDCYSTKTPSLSGCCTVGIQDEMESGQDTNIDNCYNTTSQFTEAKEGEDQLEDDFEESERESSKNKNKRRKSNSDRLEQTECRLQLERKQNGNKWKKKTSWVCKCKEKFTSKVSYFKHKLKAHPETCEYCGDKFHTRQRLNKHLMTHLPSRDKLDLKGNKLFLCDHCGKFFTNWNMKMHKLKLSEARPYKCDVENCKSSFREKRGLEMHVLSVHDRNRFHCPYEGCKKSFGVKSTMTSHYKVHTDERSHQCSYCGKMFRRSEHLRVHMRIHTGDNPFNCSLCNYSGRQYNSLRWHMKTYHPGNSNINKEDEKSNI</sequence>
<evidence type="ECO:0000256" key="2">
    <source>
        <dbReference type="ARBA" id="ARBA00022737"/>
    </source>
</evidence>
<proteinExistence type="predicted"/>
<name>C3ZAX1_BRAFL</name>
<dbReference type="AlphaFoldDB" id="C3ZAX1"/>
<dbReference type="Pfam" id="PF00096">
    <property type="entry name" value="zf-C2H2"/>
    <property type="match status" value="1"/>
</dbReference>
<dbReference type="GO" id="GO:0008270">
    <property type="term" value="F:zinc ion binding"/>
    <property type="evidence" value="ECO:0007669"/>
    <property type="project" value="UniProtKB-KW"/>
</dbReference>
<dbReference type="GeneID" id="118417482"/>
<organism>
    <name type="scientific">Branchiostoma floridae</name>
    <name type="common">Florida lancelet</name>
    <name type="synonym">Amphioxus</name>
    <dbReference type="NCBI Taxonomy" id="7739"/>
    <lineage>
        <taxon>Eukaryota</taxon>
        <taxon>Metazoa</taxon>
        <taxon>Chordata</taxon>
        <taxon>Cephalochordata</taxon>
        <taxon>Leptocardii</taxon>
        <taxon>Amphioxiformes</taxon>
        <taxon>Branchiostomatidae</taxon>
        <taxon>Branchiostoma</taxon>
    </lineage>
</organism>
<dbReference type="FunFam" id="3.30.160.60:FF:000600">
    <property type="entry name" value="PLAG1 like zinc finger 2"/>
    <property type="match status" value="1"/>
</dbReference>
<accession>C3ZAX1</accession>
<keyword evidence="4" id="KW-0862">Zinc</keyword>
<dbReference type="GO" id="GO:0006357">
    <property type="term" value="P:regulation of transcription by RNA polymerase II"/>
    <property type="evidence" value="ECO:0000318"/>
    <property type="project" value="GO_Central"/>
</dbReference>
<reference evidence="8" key="1">
    <citation type="journal article" date="2008" name="Nature">
        <title>The amphioxus genome and the evolution of the chordate karyotype.</title>
        <authorList>
            <consortium name="US DOE Joint Genome Institute (JGI-PGF)"/>
            <person name="Putnam N.H."/>
            <person name="Butts T."/>
            <person name="Ferrier D.E.K."/>
            <person name="Furlong R.F."/>
            <person name="Hellsten U."/>
            <person name="Kawashima T."/>
            <person name="Robinson-Rechavi M."/>
            <person name="Shoguchi E."/>
            <person name="Terry A."/>
            <person name="Yu J.-K."/>
            <person name="Benito-Gutierrez E.L."/>
            <person name="Dubchak I."/>
            <person name="Garcia-Fernandez J."/>
            <person name="Gibson-Brown J.J."/>
            <person name="Grigoriev I.V."/>
            <person name="Horton A.C."/>
            <person name="de Jong P.J."/>
            <person name="Jurka J."/>
            <person name="Kapitonov V.V."/>
            <person name="Kohara Y."/>
            <person name="Kuroki Y."/>
            <person name="Lindquist E."/>
            <person name="Lucas S."/>
            <person name="Osoegawa K."/>
            <person name="Pennacchio L.A."/>
            <person name="Salamov A.A."/>
            <person name="Satou Y."/>
            <person name="Sauka-Spengler T."/>
            <person name="Schmutz J."/>
            <person name="Shin-I T."/>
            <person name="Toyoda A."/>
            <person name="Bronner-Fraser M."/>
            <person name="Fujiyama A."/>
            <person name="Holland L.Z."/>
            <person name="Holland P.W.H."/>
            <person name="Satoh N."/>
            <person name="Rokhsar D.S."/>
        </authorList>
    </citation>
    <scope>NUCLEOTIDE SEQUENCE [LARGE SCALE GENOMIC DNA]</scope>
    <source>
        <strain evidence="8">S238N-H82</strain>
        <tissue evidence="8">Testes</tissue>
    </source>
</reference>
<dbReference type="InParanoid" id="C3ZAX1"/>
<evidence type="ECO:0000256" key="5">
    <source>
        <dbReference type="PROSITE-ProRule" id="PRU00042"/>
    </source>
</evidence>
<dbReference type="PANTHER" id="PTHR19818:SF139">
    <property type="entry name" value="PAIR-RULE PROTEIN ODD-PAIRED"/>
    <property type="match status" value="1"/>
</dbReference>
<evidence type="ECO:0000256" key="3">
    <source>
        <dbReference type="ARBA" id="ARBA00022771"/>
    </source>
</evidence>
<reference evidence="10" key="3">
    <citation type="submission" date="2025-04" db="UniProtKB">
        <authorList>
            <consortium name="RefSeq"/>
        </authorList>
    </citation>
    <scope>IDENTIFICATION</scope>
    <source>
        <strain evidence="10">S238N-H82</strain>
        <tissue evidence="10">Testes</tissue>
    </source>
</reference>
<evidence type="ECO:0000313" key="8">
    <source>
        <dbReference type="EMBL" id="EEN50008.1"/>
    </source>
</evidence>
<reference evidence="9" key="2">
    <citation type="journal article" date="2020" name="Nat. Ecol. Evol.">
        <title>Deeply conserved synteny resolves early events in vertebrate evolution.</title>
        <authorList>
            <person name="Simakov O."/>
            <person name="Marletaz F."/>
            <person name="Yue J.X."/>
            <person name="O'Connell B."/>
            <person name="Jenkins J."/>
            <person name="Brandt A."/>
            <person name="Calef R."/>
            <person name="Tung C.H."/>
            <person name="Huang T.K."/>
            <person name="Schmutz J."/>
            <person name="Satoh N."/>
            <person name="Yu J.K."/>
            <person name="Putnam N.H."/>
            <person name="Green R.E."/>
            <person name="Rokhsar D.S."/>
        </authorList>
    </citation>
    <scope>NUCLEOTIDE SEQUENCE [LARGE SCALE GENOMIC DNA]</scope>
    <source>
        <strain evidence="9">S238N-H82</strain>
    </source>
</reference>
<dbReference type="GO" id="GO:0005634">
    <property type="term" value="C:nucleus"/>
    <property type="evidence" value="ECO:0000318"/>
    <property type="project" value="GO_Central"/>
</dbReference>
<evidence type="ECO:0000256" key="4">
    <source>
        <dbReference type="ARBA" id="ARBA00022833"/>
    </source>
</evidence>
<dbReference type="Proteomes" id="UP000001554">
    <property type="component" value="Chromosome 6"/>
</dbReference>
<feature type="region of interest" description="Disordered" evidence="6">
    <location>
        <begin position="197"/>
        <end position="227"/>
    </location>
</feature>
<dbReference type="OMA" id="MGDKKRR"/>
<dbReference type="PROSITE" id="PS00028">
    <property type="entry name" value="ZINC_FINGER_C2H2_1"/>
    <property type="match status" value="4"/>
</dbReference>
<dbReference type="GO" id="GO:0000977">
    <property type="term" value="F:RNA polymerase II transcription regulatory region sequence-specific DNA binding"/>
    <property type="evidence" value="ECO:0000318"/>
    <property type="project" value="GO_Central"/>
</dbReference>
<gene>
    <name evidence="10" type="primary">LOC118417482</name>
    <name evidence="8" type="ORF">BRAFLDRAFT_68564</name>
</gene>
<dbReference type="KEGG" id="bfo:118417482"/>
<evidence type="ECO:0000256" key="6">
    <source>
        <dbReference type="SAM" id="MobiDB-lite"/>
    </source>
</evidence>
<keyword evidence="1" id="KW-0479">Metal-binding</keyword>
<dbReference type="GO" id="GO:0045944">
    <property type="term" value="P:positive regulation of transcription by RNA polymerase II"/>
    <property type="evidence" value="ECO:0007669"/>
    <property type="project" value="UniProtKB-ARBA"/>
</dbReference>
<dbReference type="EMBL" id="GG666603">
    <property type="protein sequence ID" value="EEN50008.1"/>
    <property type="molecule type" value="Genomic_DNA"/>
</dbReference>
<dbReference type="GO" id="GO:0000981">
    <property type="term" value="F:DNA-binding transcription factor activity, RNA polymerase II-specific"/>
    <property type="evidence" value="ECO:0000318"/>
    <property type="project" value="GO_Central"/>
</dbReference>
<feature type="domain" description="C2H2-type" evidence="7">
    <location>
        <begin position="430"/>
        <end position="458"/>
    </location>
</feature>
<dbReference type="PROSITE" id="PS50157">
    <property type="entry name" value="ZINC_FINGER_C2H2_2"/>
    <property type="match status" value="5"/>
</dbReference>
<keyword evidence="9" id="KW-1185">Reference proteome</keyword>
<evidence type="ECO:0000313" key="9">
    <source>
        <dbReference type="Proteomes" id="UP000001554"/>
    </source>
</evidence>
<feature type="domain" description="C2H2-type" evidence="7">
    <location>
        <begin position="372"/>
        <end position="401"/>
    </location>
</feature>